<dbReference type="Proteomes" id="UP001201463">
    <property type="component" value="Unassembled WGS sequence"/>
</dbReference>
<evidence type="ECO:0000313" key="5">
    <source>
        <dbReference type="Proteomes" id="UP001201463"/>
    </source>
</evidence>
<dbReference type="Pfam" id="PF00072">
    <property type="entry name" value="Response_reg"/>
    <property type="match status" value="1"/>
</dbReference>
<dbReference type="InterPro" id="IPR001789">
    <property type="entry name" value="Sig_transdc_resp-reg_receiver"/>
</dbReference>
<dbReference type="InterPro" id="IPR011006">
    <property type="entry name" value="CheY-like_superfamily"/>
</dbReference>
<evidence type="ECO:0000259" key="3">
    <source>
        <dbReference type="PROSITE" id="PS51832"/>
    </source>
</evidence>
<dbReference type="SMART" id="SM00471">
    <property type="entry name" value="HDc"/>
    <property type="match status" value="1"/>
</dbReference>
<dbReference type="InterPro" id="IPR037522">
    <property type="entry name" value="HD_GYP_dom"/>
</dbReference>
<feature type="modified residue" description="4-aspartylphosphate" evidence="1">
    <location>
        <position position="52"/>
    </location>
</feature>
<dbReference type="PANTHER" id="PTHR45228:SF1">
    <property type="entry name" value="CYCLIC DI-GMP PHOSPHODIESTERASE TM_0186"/>
    <property type="match status" value="1"/>
</dbReference>
<dbReference type="InterPro" id="IPR003607">
    <property type="entry name" value="HD/PDEase_dom"/>
</dbReference>
<keyword evidence="5" id="KW-1185">Reference proteome</keyword>
<dbReference type="PANTHER" id="PTHR45228">
    <property type="entry name" value="CYCLIC DI-GMP PHOSPHODIESTERASE TM_0186-RELATED"/>
    <property type="match status" value="1"/>
</dbReference>
<gene>
    <name evidence="4" type="ORF">LXT12_02575</name>
</gene>
<accession>A0ABS8XAC9</accession>
<feature type="domain" description="HD-GYP" evidence="3">
    <location>
        <begin position="146"/>
        <end position="343"/>
    </location>
</feature>
<evidence type="ECO:0000259" key="2">
    <source>
        <dbReference type="PROSITE" id="PS50110"/>
    </source>
</evidence>
<keyword evidence="1" id="KW-0597">Phosphoprotein</keyword>
<protein>
    <submittedName>
        <fullName evidence="4">Response regulator</fullName>
    </submittedName>
</protein>
<dbReference type="InterPro" id="IPR052020">
    <property type="entry name" value="Cyclic_di-GMP/3'3'-cGAMP_PDE"/>
</dbReference>
<dbReference type="Gene3D" id="1.10.3210.10">
    <property type="entry name" value="Hypothetical protein af1432"/>
    <property type="match status" value="1"/>
</dbReference>
<feature type="domain" description="Response regulatory" evidence="2">
    <location>
        <begin position="2"/>
        <end position="119"/>
    </location>
</feature>
<dbReference type="PROSITE" id="PS50110">
    <property type="entry name" value="RESPONSE_REGULATORY"/>
    <property type="match status" value="1"/>
</dbReference>
<dbReference type="Pfam" id="PF13487">
    <property type="entry name" value="HD_5"/>
    <property type="match status" value="1"/>
</dbReference>
<dbReference type="Gene3D" id="3.40.50.2300">
    <property type="match status" value="1"/>
</dbReference>
<dbReference type="CDD" id="cd00077">
    <property type="entry name" value="HDc"/>
    <property type="match status" value="1"/>
</dbReference>
<dbReference type="EMBL" id="JAJTWT010000001">
    <property type="protein sequence ID" value="MCE4536140.1"/>
    <property type="molecule type" value="Genomic_DNA"/>
</dbReference>
<organism evidence="4 5">
    <name type="scientific">Pelomonas caseinilytica</name>
    <dbReference type="NCBI Taxonomy" id="2906763"/>
    <lineage>
        <taxon>Bacteria</taxon>
        <taxon>Pseudomonadati</taxon>
        <taxon>Pseudomonadota</taxon>
        <taxon>Betaproteobacteria</taxon>
        <taxon>Burkholderiales</taxon>
        <taxon>Sphaerotilaceae</taxon>
        <taxon>Roseateles</taxon>
    </lineage>
</organism>
<name>A0ABS8XAC9_9BURK</name>
<evidence type="ECO:0000256" key="1">
    <source>
        <dbReference type="PROSITE-ProRule" id="PRU00169"/>
    </source>
</evidence>
<reference evidence="4 5" key="1">
    <citation type="submission" date="2021-12" db="EMBL/GenBank/DDBJ databases">
        <title>Genome seq of p7.</title>
        <authorList>
            <person name="Seo T."/>
        </authorList>
    </citation>
    <scope>NUCLEOTIDE SEQUENCE [LARGE SCALE GENOMIC DNA]</scope>
    <source>
        <strain evidence="4 5">P7</strain>
    </source>
</reference>
<dbReference type="SMART" id="SM00448">
    <property type="entry name" value="REC"/>
    <property type="match status" value="1"/>
</dbReference>
<dbReference type="CDD" id="cd17551">
    <property type="entry name" value="REC_RpfG-like"/>
    <property type="match status" value="1"/>
</dbReference>
<evidence type="ECO:0000313" key="4">
    <source>
        <dbReference type="EMBL" id="MCE4536140.1"/>
    </source>
</evidence>
<proteinExistence type="predicted"/>
<comment type="caution">
    <text evidence="4">The sequence shown here is derived from an EMBL/GenBank/DDBJ whole genome shotgun (WGS) entry which is preliminary data.</text>
</comment>
<dbReference type="PROSITE" id="PS51832">
    <property type="entry name" value="HD_GYP"/>
    <property type="match status" value="1"/>
</dbReference>
<sequence length="358" mass="39783">MNVLIVDDLGENVSLLVEWCGQLDDVSATGFENPLRALDWCAVHQPDLVIVDYRMPELDGISFIRRLQRMPNRGNVPVLMITADSERTVRHEALSAGASDFLNKPIDRKEFLSRARNMLTLRAGQKALEDRAEWLAREVNKAAATIVERERETIFRLSRAAEYRDPETGAHLMRMANYSKLIAAQLGEPSSLQELILHAAPMHDIGKVGTPDHILLKPGRLTPEELIVMRHHASIGFEILSDSTSPVLQLAATVALTHHEKFDGNGYPSGLTGDAIPLVGRIVAVADVFDALTSERPYKPAWAVDEALDYLQAQSGQHFDPACVQAFMNRLPEVLDIRARYRDSGETARPQLSRAPMA</sequence>
<dbReference type="SUPFAM" id="SSF52172">
    <property type="entry name" value="CheY-like"/>
    <property type="match status" value="1"/>
</dbReference>
<dbReference type="RefSeq" id="WP_233389144.1">
    <property type="nucleotide sequence ID" value="NZ_JAJTWT010000001.1"/>
</dbReference>
<dbReference type="SUPFAM" id="SSF109604">
    <property type="entry name" value="HD-domain/PDEase-like"/>
    <property type="match status" value="1"/>
</dbReference>